<dbReference type="InterPro" id="IPR007837">
    <property type="entry name" value="DinB"/>
</dbReference>
<sequence>MTPEHFHTFAHYNAWANTRLYAACAALPDAEYRASRQAFFGSIPGTLNHILVADRIWLGRLRGTPPDGTKLDQILFEDLPELTAAREALDRDILEMVESHDADSLSRDVVYRNSTGTEFRTQVTWVLSHMFNHQTHHRGQAHGLLSQSPVPPPTLDLIYFLRERATG</sequence>
<dbReference type="InterPro" id="IPR034660">
    <property type="entry name" value="DinB/YfiT-like"/>
</dbReference>
<comment type="caution">
    <text evidence="4">The sequence shown here is derived from an EMBL/GenBank/DDBJ whole genome shotgun (WGS) entry which is preliminary data.</text>
</comment>
<feature type="binding site" evidence="3">
    <location>
        <position position="133"/>
    </location>
    <ligand>
        <name>a divalent metal cation</name>
        <dbReference type="ChEBI" id="CHEBI:60240"/>
    </ligand>
</feature>
<keyword evidence="5" id="KW-1185">Reference proteome</keyword>
<protein>
    <submittedName>
        <fullName evidence="4">Diguanylate cyclase</fullName>
    </submittedName>
</protein>
<keyword evidence="2 3" id="KW-0479">Metal-binding</keyword>
<dbReference type="EMBL" id="AVFL01000001">
    <property type="protein sequence ID" value="EWY42413.1"/>
    <property type="molecule type" value="Genomic_DNA"/>
</dbReference>
<accession>W9HET0</accession>
<feature type="binding site" evidence="3">
    <location>
        <position position="137"/>
    </location>
    <ligand>
        <name>a divalent metal cation</name>
        <dbReference type="ChEBI" id="CHEBI:60240"/>
    </ligand>
</feature>
<organism evidence="4 5">
    <name type="scientific">Skermanella stibiiresistens SB22</name>
    <dbReference type="NCBI Taxonomy" id="1385369"/>
    <lineage>
        <taxon>Bacteria</taxon>
        <taxon>Pseudomonadati</taxon>
        <taxon>Pseudomonadota</taxon>
        <taxon>Alphaproteobacteria</taxon>
        <taxon>Rhodospirillales</taxon>
        <taxon>Azospirillaceae</taxon>
        <taxon>Skermanella</taxon>
    </lineage>
</organism>
<dbReference type="Gene3D" id="1.20.120.450">
    <property type="entry name" value="dinb family like domain"/>
    <property type="match status" value="1"/>
</dbReference>
<proteinExistence type="inferred from homology"/>
<dbReference type="PANTHER" id="PTHR37302:SF1">
    <property type="entry name" value="PROTEIN DINB"/>
    <property type="match status" value="1"/>
</dbReference>
<dbReference type="RefSeq" id="WP_037445807.1">
    <property type="nucleotide sequence ID" value="NZ_AVFL01000001.1"/>
</dbReference>
<dbReference type="SUPFAM" id="SSF109854">
    <property type="entry name" value="DinB/YfiT-like putative metalloenzymes"/>
    <property type="match status" value="1"/>
</dbReference>
<dbReference type="Proteomes" id="UP000019486">
    <property type="component" value="Unassembled WGS sequence"/>
</dbReference>
<evidence type="ECO:0000313" key="4">
    <source>
        <dbReference type="EMBL" id="EWY42413.1"/>
    </source>
</evidence>
<dbReference type="GO" id="GO:0046872">
    <property type="term" value="F:metal ion binding"/>
    <property type="evidence" value="ECO:0007669"/>
    <property type="project" value="UniProtKB-KW"/>
</dbReference>
<feature type="binding site" evidence="3">
    <location>
        <position position="49"/>
    </location>
    <ligand>
        <name>a divalent metal cation</name>
        <dbReference type="ChEBI" id="CHEBI:60240"/>
    </ligand>
</feature>
<comment type="similarity">
    <text evidence="1">Belongs to the DinB family.</text>
</comment>
<evidence type="ECO:0000256" key="2">
    <source>
        <dbReference type="ARBA" id="ARBA00022723"/>
    </source>
</evidence>
<reference evidence="4 5" key="1">
    <citation type="submission" date="2013-08" db="EMBL/GenBank/DDBJ databases">
        <title>The genome sequence of Skermanella stibiiresistens.</title>
        <authorList>
            <person name="Zhu W."/>
            <person name="Wang G."/>
        </authorList>
    </citation>
    <scope>NUCLEOTIDE SEQUENCE [LARGE SCALE GENOMIC DNA]</scope>
    <source>
        <strain evidence="4 5">SB22</strain>
    </source>
</reference>
<gene>
    <name evidence="4" type="ORF">N825_00250</name>
</gene>
<evidence type="ECO:0000256" key="1">
    <source>
        <dbReference type="ARBA" id="ARBA00008635"/>
    </source>
</evidence>
<evidence type="ECO:0000256" key="3">
    <source>
        <dbReference type="PIRSR" id="PIRSR607837-1"/>
    </source>
</evidence>
<dbReference type="OrthoDB" id="9807509at2"/>
<dbReference type="Pfam" id="PF05163">
    <property type="entry name" value="DinB"/>
    <property type="match status" value="1"/>
</dbReference>
<name>W9HET0_9PROT</name>
<dbReference type="PANTHER" id="PTHR37302">
    <property type="entry name" value="SLR1116 PROTEIN"/>
    <property type="match status" value="1"/>
</dbReference>
<dbReference type="AlphaFoldDB" id="W9HET0"/>
<evidence type="ECO:0000313" key="5">
    <source>
        <dbReference type="Proteomes" id="UP000019486"/>
    </source>
</evidence>
<dbReference type="STRING" id="1385369.N825_00250"/>